<evidence type="ECO:0000256" key="2">
    <source>
        <dbReference type="SAM" id="Phobius"/>
    </source>
</evidence>
<dbReference type="EMBL" id="ABEU02000007">
    <property type="protein sequence ID" value="PNR51476.1"/>
    <property type="molecule type" value="Genomic_DNA"/>
</dbReference>
<evidence type="ECO:0000256" key="1">
    <source>
        <dbReference type="SAM" id="MobiDB-lite"/>
    </source>
</evidence>
<keyword evidence="2" id="KW-1133">Transmembrane helix</keyword>
<keyword evidence="5" id="KW-1185">Reference proteome</keyword>
<gene>
    <name evidence="3" type="ORF">PHYPA_010663</name>
</gene>
<dbReference type="Proteomes" id="UP000006727">
    <property type="component" value="Chromosome 7"/>
</dbReference>
<dbReference type="EnsemblPlants" id="Pp3c7_21290V3.1">
    <property type="protein sequence ID" value="PAC:32925324.CDS.1"/>
    <property type="gene ID" value="Pp3c7_21290"/>
</dbReference>
<accession>A0A2K1KCG4</accession>
<dbReference type="EnsemblPlants" id="Pp3c7_21290V3.2">
    <property type="protein sequence ID" value="PAC:32925325.CDS.1"/>
    <property type="gene ID" value="Pp3c7_21290"/>
</dbReference>
<protein>
    <submittedName>
        <fullName evidence="3 4">Uncharacterized protein</fullName>
    </submittedName>
</protein>
<dbReference type="AlphaFoldDB" id="A0A2K1KCG4"/>
<feature type="region of interest" description="Disordered" evidence="1">
    <location>
        <begin position="1"/>
        <end position="33"/>
    </location>
</feature>
<evidence type="ECO:0000313" key="5">
    <source>
        <dbReference type="Proteomes" id="UP000006727"/>
    </source>
</evidence>
<name>A0A2K1KCG4_PHYPA</name>
<organism evidence="3">
    <name type="scientific">Physcomitrium patens</name>
    <name type="common">Spreading-leaved earth moss</name>
    <name type="synonym">Physcomitrella patens</name>
    <dbReference type="NCBI Taxonomy" id="3218"/>
    <lineage>
        <taxon>Eukaryota</taxon>
        <taxon>Viridiplantae</taxon>
        <taxon>Streptophyta</taxon>
        <taxon>Embryophyta</taxon>
        <taxon>Bryophyta</taxon>
        <taxon>Bryophytina</taxon>
        <taxon>Bryopsida</taxon>
        <taxon>Funariidae</taxon>
        <taxon>Funariales</taxon>
        <taxon>Funariaceae</taxon>
        <taxon>Physcomitrium</taxon>
    </lineage>
</organism>
<sequence>MLYRGRKLGNQNSTSAKCGEIQRANKNKETRKGPKEFTVHYGTVIPACLSVCLSVCLSILE</sequence>
<proteinExistence type="predicted"/>
<keyword evidence="2" id="KW-0812">Transmembrane</keyword>
<dbReference type="Gramene" id="Pp3c7_21290V3.1">
    <property type="protein sequence ID" value="PAC:32925324.CDS.1"/>
    <property type="gene ID" value="Pp3c7_21290"/>
</dbReference>
<evidence type="ECO:0000313" key="3">
    <source>
        <dbReference type="EMBL" id="PNR51476.1"/>
    </source>
</evidence>
<keyword evidence="2" id="KW-0472">Membrane</keyword>
<dbReference type="PaxDb" id="3218-PP1S2_278V6.1"/>
<dbReference type="InParanoid" id="A0A2K1KCG4"/>
<dbReference type="Gramene" id="Pp3c7_21290V3.2">
    <property type="protein sequence ID" value="PAC:32925325.CDS.1"/>
    <property type="gene ID" value="Pp3c7_21290"/>
</dbReference>
<feature type="transmembrane region" description="Helical" evidence="2">
    <location>
        <begin position="38"/>
        <end position="60"/>
    </location>
</feature>
<reference evidence="4" key="3">
    <citation type="submission" date="2020-12" db="UniProtKB">
        <authorList>
            <consortium name="EnsemblPlants"/>
        </authorList>
    </citation>
    <scope>IDENTIFICATION</scope>
</reference>
<reference evidence="3 5" key="1">
    <citation type="journal article" date="2008" name="Science">
        <title>The Physcomitrella genome reveals evolutionary insights into the conquest of land by plants.</title>
        <authorList>
            <person name="Rensing S."/>
            <person name="Lang D."/>
            <person name="Zimmer A."/>
            <person name="Terry A."/>
            <person name="Salamov A."/>
            <person name="Shapiro H."/>
            <person name="Nishiyama T."/>
            <person name="Perroud P.-F."/>
            <person name="Lindquist E."/>
            <person name="Kamisugi Y."/>
            <person name="Tanahashi T."/>
            <person name="Sakakibara K."/>
            <person name="Fujita T."/>
            <person name="Oishi K."/>
            <person name="Shin-I T."/>
            <person name="Kuroki Y."/>
            <person name="Toyoda A."/>
            <person name="Suzuki Y."/>
            <person name="Hashimoto A."/>
            <person name="Yamaguchi K."/>
            <person name="Sugano A."/>
            <person name="Kohara Y."/>
            <person name="Fujiyama A."/>
            <person name="Anterola A."/>
            <person name="Aoki S."/>
            <person name="Ashton N."/>
            <person name="Barbazuk W.B."/>
            <person name="Barker E."/>
            <person name="Bennetzen J."/>
            <person name="Bezanilla M."/>
            <person name="Blankenship R."/>
            <person name="Cho S.H."/>
            <person name="Dutcher S."/>
            <person name="Estelle M."/>
            <person name="Fawcett J.A."/>
            <person name="Gundlach H."/>
            <person name="Hanada K."/>
            <person name="Heyl A."/>
            <person name="Hicks K.A."/>
            <person name="Hugh J."/>
            <person name="Lohr M."/>
            <person name="Mayer K."/>
            <person name="Melkozernov A."/>
            <person name="Murata T."/>
            <person name="Nelson D."/>
            <person name="Pils B."/>
            <person name="Prigge M."/>
            <person name="Reiss B."/>
            <person name="Renner T."/>
            <person name="Rombauts S."/>
            <person name="Rushton P."/>
            <person name="Sanderfoot A."/>
            <person name="Schween G."/>
            <person name="Shiu S.-H."/>
            <person name="Stueber K."/>
            <person name="Theodoulou F.L."/>
            <person name="Tu H."/>
            <person name="Van de Peer Y."/>
            <person name="Verrier P.J."/>
            <person name="Waters E."/>
            <person name="Wood A."/>
            <person name="Yang L."/>
            <person name="Cove D."/>
            <person name="Cuming A."/>
            <person name="Hasebe M."/>
            <person name="Lucas S."/>
            <person name="Mishler D.B."/>
            <person name="Reski R."/>
            <person name="Grigoriev I."/>
            <person name="Quatrano R.S."/>
            <person name="Boore J.L."/>
        </authorList>
    </citation>
    <scope>NUCLEOTIDE SEQUENCE [LARGE SCALE GENOMIC DNA]</scope>
    <source>
        <strain evidence="4 5">cv. Gransden 2004</strain>
    </source>
</reference>
<evidence type="ECO:0000313" key="4">
    <source>
        <dbReference type="EnsemblPlants" id="PAC:32925324.CDS.1"/>
    </source>
</evidence>
<reference evidence="3 5" key="2">
    <citation type="journal article" date="2018" name="Plant J.">
        <title>The Physcomitrella patens chromosome-scale assembly reveals moss genome structure and evolution.</title>
        <authorList>
            <person name="Lang D."/>
            <person name="Ullrich K.K."/>
            <person name="Murat F."/>
            <person name="Fuchs J."/>
            <person name="Jenkins J."/>
            <person name="Haas F.B."/>
            <person name="Piednoel M."/>
            <person name="Gundlach H."/>
            <person name="Van Bel M."/>
            <person name="Meyberg R."/>
            <person name="Vives C."/>
            <person name="Morata J."/>
            <person name="Symeonidi A."/>
            <person name="Hiss M."/>
            <person name="Muchero W."/>
            <person name="Kamisugi Y."/>
            <person name="Saleh O."/>
            <person name="Blanc G."/>
            <person name="Decker E.L."/>
            <person name="van Gessel N."/>
            <person name="Grimwood J."/>
            <person name="Hayes R.D."/>
            <person name="Graham S.W."/>
            <person name="Gunter L.E."/>
            <person name="McDaniel S.F."/>
            <person name="Hoernstein S.N.W."/>
            <person name="Larsson A."/>
            <person name="Li F.W."/>
            <person name="Perroud P.F."/>
            <person name="Phillips J."/>
            <person name="Ranjan P."/>
            <person name="Rokshar D.S."/>
            <person name="Rothfels C.J."/>
            <person name="Schneider L."/>
            <person name="Shu S."/>
            <person name="Stevenson D.W."/>
            <person name="Thummler F."/>
            <person name="Tillich M."/>
            <person name="Villarreal Aguilar J.C."/>
            <person name="Widiez T."/>
            <person name="Wong G.K."/>
            <person name="Wymore A."/>
            <person name="Zhang Y."/>
            <person name="Zimmer A.D."/>
            <person name="Quatrano R.S."/>
            <person name="Mayer K.F.X."/>
            <person name="Goodstein D."/>
            <person name="Casacuberta J.M."/>
            <person name="Vandepoele K."/>
            <person name="Reski R."/>
            <person name="Cuming A.C."/>
            <person name="Tuskan G.A."/>
            <person name="Maumus F."/>
            <person name="Salse J."/>
            <person name="Schmutz J."/>
            <person name="Rensing S.A."/>
        </authorList>
    </citation>
    <scope>NUCLEOTIDE SEQUENCE [LARGE SCALE GENOMIC DNA]</scope>
    <source>
        <strain evidence="4 5">cv. Gransden 2004</strain>
    </source>
</reference>